<proteinExistence type="predicted"/>
<protein>
    <submittedName>
        <fullName evidence="1">Uncharacterized protein</fullName>
    </submittedName>
</protein>
<keyword evidence="2" id="KW-1185">Reference proteome</keyword>
<evidence type="ECO:0000313" key="1">
    <source>
        <dbReference type="EMBL" id="MED6136195.1"/>
    </source>
</evidence>
<comment type="caution">
    <text evidence="1">The sequence shown here is derived from an EMBL/GenBank/DDBJ whole genome shotgun (WGS) entry which is preliminary data.</text>
</comment>
<name>A0ABU6SIG4_9FABA</name>
<dbReference type="Proteomes" id="UP001341840">
    <property type="component" value="Unassembled WGS sequence"/>
</dbReference>
<organism evidence="1 2">
    <name type="scientific">Stylosanthes scabra</name>
    <dbReference type="NCBI Taxonomy" id="79078"/>
    <lineage>
        <taxon>Eukaryota</taxon>
        <taxon>Viridiplantae</taxon>
        <taxon>Streptophyta</taxon>
        <taxon>Embryophyta</taxon>
        <taxon>Tracheophyta</taxon>
        <taxon>Spermatophyta</taxon>
        <taxon>Magnoliopsida</taxon>
        <taxon>eudicotyledons</taxon>
        <taxon>Gunneridae</taxon>
        <taxon>Pentapetalae</taxon>
        <taxon>rosids</taxon>
        <taxon>fabids</taxon>
        <taxon>Fabales</taxon>
        <taxon>Fabaceae</taxon>
        <taxon>Papilionoideae</taxon>
        <taxon>50 kb inversion clade</taxon>
        <taxon>dalbergioids sensu lato</taxon>
        <taxon>Dalbergieae</taxon>
        <taxon>Pterocarpus clade</taxon>
        <taxon>Stylosanthes</taxon>
    </lineage>
</organism>
<reference evidence="1 2" key="1">
    <citation type="journal article" date="2023" name="Plants (Basel)">
        <title>Bridging the Gap: Combining Genomics and Transcriptomics Approaches to Understand Stylosanthes scabra, an Orphan Legume from the Brazilian Caatinga.</title>
        <authorList>
            <person name="Ferreira-Neto J.R.C."/>
            <person name="da Silva M.D."/>
            <person name="Binneck E."/>
            <person name="de Melo N.F."/>
            <person name="da Silva R.H."/>
            <person name="de Melo A.L.T.M."/>
            <person name="Pandolfi V."/>
            <person name="Bustamante F.O."/>
            <person name="Brasileiro-Vidal A.C."/>
            <person name="Benko-Iseppon A.M."/>
        </authorList>
    </citation>
    <scope>NUCLEOTIDE SEQUENCE [LARGE SCALE GENOMIC DNA]</scope>
    <source>
        <tissue evidence="1">Leaves</tissue>
    </source>
</reference>
<dbReference type="PANTHER" id="PTHR31170:SF23">
    <property type="match status" value="1"/>
</dbReference>
<dbReference type="EMBL" id="JASCZI010060818">
    <property type="protein sequence ID" value="MED6136195.1"/>
    <property type="molecule type" value="Genomic_DNA"/>
</dbReference>
<gene>
    <name evidence="1" type="ORF">PIB30_053754</name>
</gene>
<dbReference type="Pfam" id="PF03140">
    <property type="entry name" value="DUF247"/>
    <property type="match status" value="1"/>
</dbReference>
<evidence type="ECO:0000313" key="2">
    <source>
        <dbReference type="Proteomes" id="UP001341840"/>
    </source>
</evidence>
<dbReference type="PANTHER" id="PTHR31170">
    <property type="entry name" value="BNAC04G53230D PROTEIN"/>
    <property type="match status" value="1"/>
</dbReference>
<sequence>MLVGENSLFARCIYKVPPEIRKLKEDAYTPKIVSIGLLHFGDENFRKMEEQKNIYFTEFVKRSETKDSESFVSCVHELGAKIHDCYSDNIMLSEEDLVTGILTDCCFILQFLLNVFFMATRGDFWFLARKLVNLIYNDLFLLENQVPFFVLDKLYNLAFPSALSSGNIDRLPSLVFLILPILPENKIVPGDNLEQYLSSVGGVAHFTDLYRKLLLRPSQLL</sequence>
<accession>A0ABU6SIG4</accession>
<dbReference type="InterPro" id="IPR004158">
    <property type="entry name" value="DUF247_pln"/>
</dbReference>